<dbReference type="CDD" id="cd06587">
    <property type="entry name" value="VOC"/>
    <property type="match status" value="1"/>
</dbReference>
<dbReference type="Proteomes" id="UP000597444">
    <property type="component" value="Unassembled WGS sequence"/>
</dbReference>
<comment type="caution">
    <text evidence="2">The sequence shown here is derived from an EMBL/GenBank/DDBJ whole genome shotgun (WGS) entry which is preliminary data.</text>
</comment>
<dbReference type="InterPro" id="IPR037523">
    <property type="entry name" value="VOC_core"/>
</dbReference>
<evidence type="ECO:0000313" key="3">
    <source>
        <dbReference type="Proteomes" id="UP000597444"/>
    </source>
</evidence>
<accession>A0A8J3IKP0</accession>
<dbReference type="SUPFAM" id="SSF54593">
    <property type="entry name" value="Glyoxalase/Bleomycin resistance protein/Dihydroxybiphenyl dioxygenase"/>
    <property type="match status" value="1"/>
</dbReference>
<organism evidence="2 3">
    <name type="scientific">Reticulibacter mediterranei</name>
    <dbReference type="NCBI Taxonomy" id="2778369"/>
    <lineage>
        <taxon>Bacteria</taxon>
        <taxon>Bacillati</taxon>
        <taxon>Chloroflexota</taxon>
        <taxon>Ktedonobacteria</taxon>
        <taxon>Ktedonobacterales</taxon>
        <taxon>Reticulibacteraceae</taxon>
        <taxon>Reticulibacter</taxon>
    </lineage>
</organism>
<protein>
    <recommendedName>
        <fullName evidence="1">VOC domain-containing protein</fullName>
    </recommendedName>
</protein>
<dbReference type="InterPro" id="IPR004360">
    <property type="entry name" value="Glyas_Fos-R_dOase_dom"/>
</dbReference>
<reference evidence="2" key="1">
    <citation type="submission" date="2020-10" db="EMBL/GenBank/DDBJ databases">
        <title>Taxonomic study of unclassified bacteria belonging to the class Ktedonobacteria.</title>
        <authorList>
            <person name="Yabe S."/>
            <person name="Wang C.M."/>
            <person name="Zheng Y."/>
            <person name="Sakai Y."/>
            <person name="Cavaletti L."/>
            <person name="Monciardini P."/>
            <person name="Donadio S."/>
        </authorList>
    </citation>
    <scope>NUCLEOTIDE SEQUENCE</scope>
    <source>
        <strain evidence="2">ID150040</strain>
    </source>
</reference>
<name>A0A8J3IKP0_9CHLR</name>
<dbReference type="Gene3D" id="3.10.180.10">
    <property type="entry name" value="2,3-Dihydroxybiphenyl 1,2-Dioxygenase, domain 1"/>
    <property type="match status" value="1"/>
</dbReference>
<proteinExistence type="predicted"/>
<dbReference type="EMBL" id="BNJK01000001">
    <property type="protein sequence ID" value="GHO94235.1"/>
    <property type="molecule type" value="Genomic_DNA"/>
</dbReference>
<feature type="domain" description="VOC" evidence="1">
    <location>
        <begin position="14"/>
        <end position="142"/>
    </location>
</feature>
<keyword evidence="3" id="KW-1185">Reference proteome</keyword>
<dbReference type="InterPro" id="IPR029068">
    <property type="entry name" value="Glyas_Bleomycin-R_OHBP_Dase"/>
</dbReference>
<sequence>MSLTEQSFQLPWHGIHHIALLTTDLEATIGFYRDVLGMPTSEILPSKEGRGRHCLIFVKPNDDHIRGFHFFERPAEKTTLGISDSHPQSFAPHVALRLPNGTAAHTLRERLKNAHVSVTDIPELGSFVFFDNNQLCLEVTWPKEGSAS</sequence>
<evidence type="ECO:0000313" key="2">
    <source>
        <dbReference type="EMBL" id="GHO94235.1"/>
    </source>
</evidence>
<evidence type="ECO:0000259" key="1">
    <source>
        <dbReference type="PROSITE" id="PS51819"/>
    </source>
</evidence>
<gene>
    <name evidence="2" type="ORF">KSF_042830</name>
</gene>
<dbReference type="RefSeq" id="WP_220204984.1">
    <property type="nucleotide sequence ID" value="NZ_BNJK01000001.1"/>
</dbReference>
<dbReference type="AlphaFoldDB" id="A0A8J3IKP0"/>
<dbReference type="Pfam" id="PF00903">
    <property type="entry name" value="Glyoxalase"/>
    <property type="match status" value="1"/>
</dbReference>
<dbReference type="PROSITE" id="PS51819">
    <property type="entry name" value="VOC"/>
    <property type="match status" value="1"/>
</dbReference>